<protein>
    <submittedName>
        <fullName evidence="2">Uncharacterized protein</fullName>
    </submittedName>
</protein>
<sequence>MTRLGREGFQAISKYLSDGRVSVRGVANGSIGSKRRAPGPLRCYRTNESRRRNIQRKENSIHPS</sequence>
<dbReference type="AlphaFoldDB" id="A0A117NGJ6"/>
<reference evidence="2" key="1">
    <citation type="journal article" date="2015" name="Genome Biol. Evol.">
        <title>Organellar Genomes of White Spruce (Picea glauca): Assembly and Annotation.</title>
        <authorList>
            <person name="Jackman S.D."/>
            <person name="Warren R.L."/>
            <person name="Gibb E.A."/>
            <person name="Vandervalk B.P."/>
            <person name="Mohamadi H."/>
            <person name="Chu J."/>
            <person name="Raymond A."/>
            <person name="Pleasance S."/>
            <person name="Coope R."/>
            <person name="Wildung M.R."/>
            <person name="Ritland C.E."/>
            <person name="Bousquet J."/>
            <person name="Jones S.J."/>
            <person name="Bohlmann J."/>
            <person name="Birol I."/>
        </authorList>
    </citation>
    <scope>NUCLEOTIDE SEQUENCE [LARGE SCALE GENOMIC DNA]</scope>
    <source>
        <tissue evidence="2">Flushing bud</tissue>
    </source>
</reference>
<evidence type="ECO:0000256" key="1">
    <source>
        <dbReference type="SAM" id="MobiDB-lite"/>
    </source>
</evidence>
<organism evidence="2">
    <name type="scientific">Picea glauca</name>
    <name type="common">White spruce</name>
    <name type="synonym">Pinus glauca</name>
    <dbReference type="NCBI Taxonomy" id="3330"/>
    <lineage>
        <taxon>Eukaryota</taxon>
        <taxon>Viridiplantae</taxon>
        <taxon>Streptophyta</taxon>
        <taxon>Embryophyta</taxon>
        <taxon>Tracheophyta</taxon>
        <taxon>Spermatophyta</taxon>
        <taxon>Pinopsida</taxon>
        <taxon>Pinidae</taxon>
        <taxon>Conifers I</taxon>
        <taxon>Pinales</taxon>
        <taxon>Pinaceae</taxon>
        <taxon>Picea</taxon>
    </lineage>
</organism>
<feature type="region of interest" description="Disordered" evidence="1">
    <location>
        <begin position="28"/>
        <end position="64"/>
    </location>
</feature>
<proteinExistence type="predicted"/>
<name>A0A117NGJ6_PICGL</name>
<feature type="compositionally biased region" description="Basic and acidic residues" evidence="1">
    <location>
        <begin position="45"/>
        <end position="64"/>
    </location>
</feature>
<comment type="caution">
    <text evidence="2">The sequence shown here is derived from an EMBL/GenBank/DDBJ whole genome shotgun (WGS) entry which is preliminary data.</text>
</comment>
<keyword evidence="2" id="KW-0496">Mitochondrion</keyword>
<geneLocation type="mitochondrion" evidence="2"/>
<dbReference type="EMBL" id="LKAM01000009">
    <property type="protein sequence ID" value="KUM46895.1"/>
    <property type="molecule type" value="Genomic_DNA"/>
</dbReference>
<accession>A0A117NGJ6</accession>
<gene>
    <name evidence="2" type="ORF">ABT39_MTgene6350</name>
</gene>
<evidence type="ECO:0000313" key="2">
    <source>
        <dbReference type="EMBL" id="KUM46895.1"/>
    </source>
</evidence>